<accession>A0A1H1S5I4</accession>
<name>A0A1H1S5I4_9ACTN</name>
<dbReference type="RefSeq" id="WP_091728757.1">
    <property type="nucleotide sequence ID" value="NZ_LT629757.1"/>
</dbReference>
<dbReference type="GO" id="GO:0005829">
    <property type="term" value="C:cytosol"/>
    <property type="evidence" value="ECO:0007669"/>
    <property type="project" value="UniProtKB-SubCell"/>
</dbReference>
<evidence type="ECO:0000256" key="4">
    <source>
        <dbReference type="ARBA" id="ARBA00022795"/>
    </source>
</evidence>
<keyword evidence="6" id="KW-0966">Cell projection</keyword>
<evidence type="ECO:0000313" key="7">
    <source>
        <dbReference type="Proteomes" id="UP000198859"/>
    </source>
</evidence>
<evidence type="ECO:0000256" key="3">
    <source>
        <dbReference type="ARBA" id="ARBA00022490"/>
    </source>
</evidence>
<comment type="similarity">
    <text evidence="2">Belongs to the FliS family.</text>
</comment>
<keyword evidence="5" id="KW-0143">Chaperone</keyword>
<keyword evidence="3" id="KW-0963">Cytoplasm</keyword>
<dbReference type="Gene3D" id="1.20.120.340">
    <property type="entry name" value="Flagellar protein FliS"/>
    <property type="match status" value="1"/>
</dbReference>
<dbReference type="PANTHER" id="PTHR34773:SF1">
    <property type="entry name" value="FLAGELLAR SECRETION CHAPERONE FLIS"/>
    <property type="match status" value="1"/>
</dbReference>
<evidence type="ECO:0000256" key="2">
    <source>
        <dbReference type="ARBA" id="ARBA00008787"/>
    </source>
</evidence>
<dbReference type="InterPro" id="IPR003713">
    <property type="entry name" value="FliS"/>
</dbReference>
<dbReference type="Proteomes" id="UP000198859">
    <property type="component" value="Chromosome I"/>
</dbReference>
<dbReference type="NCBIfam" id="TIGR00208">
    <property type="entry name" value="fliS"/>
    <property type="match status" value="1"/>
</dbReference>
<organism evidence="6 7">
    <name type="scientific">Nocardioides scoriae</name>
    <dbReference type="NCBI Taxonomy" id="642780"/>
    <lineage>
        <taxon>Bacteria</taxon>
        <taxon>Bacillati</taxon>
        <taxon>Actinomycetota</taxon>
        <taxon>Actinomycetes</taxon>
        <taxon>Propionibacteriales</taxon>
        <taxon>Nocardioidaceae</taxon>
        <taxon>Nocardioides</taxon>
    </lineage>
</organism>
<dbReference type="GO" id="GO:0071973">
    <property type="term" value="P:bacterial-type flagellum-dependent cell motility"/>
    <property type="evidence" value="ECO:0007669"/>
    <property type="project" value="TreeGrafter"/>
</dbReference>
<proteinExistence type="inferred from homology"/>
<gene>
    <name evidence="6" type="ORF">SAMN04488570_1868</name>
</gene>
<evidence type="ECO:0000313" key="6">
    <source>
        <dbReference type="EMBL" id="SDS43224.1"/>
    </source>
</evidence>
<comment type="subcellular location">
    <subcellularLocation>
        <location evidence="1">Cytoplasm</location>
        <location evidence="1">Cytosol</location>
    </subcellularLocation>
</comment>
<keyword evidence="6" id="KW-0282">Flagellum</keyword>
<dbReference type="PANTHER" id="PTHR34773">
    <property type="entry name" value="FLAGELLAR SECRETION CHAPERONE FLIS"/>
    <property type="match status" value="1"/>
</dbReference>
<dbReference type="AlphaFoldDB" id="A0A1H1S5I4"/>
<sequence>MTTSTLARAAYVQASIATADPQRLLVMLCDRMVLDVQRALACQQAGEHLAAGEQLIHAQDIALELRSSLDPSGFEGGVQLAAIYEHLFAELVRANVRRDPEITQHCASLATQIADTWRQAALALALPA</sequence>
<dbReference type="Pfam" id="PF02561">
    <property type="entry name" value="FliS"/>
    <property type="match status" value="1"/>
</dbReference>
<dbReference type="InterPro" id="IPR036584">
    <property type="entry name" value="FliS_sf"/>
</dbReference>
<dbReference type="SUPFAM" id="SSF101116">
    <property type="entry name" value="Flagellar export chaperone FliS"/>
    <property type="match status" value="1"/>
</dbReference>
<evidence type="ECO:0000256" key="5">
    <source>
        <dbReference type="ARBA" id="ARBA00023186"/>
    </source>
</evidence>
<evidence type="ECO:0000256" key="1">
    <source>
        <dbReference type="ARBA" id="ARBA00004514"/>
    </source>
</evidence>
<dbReference type="GO" id="GO:0044780">
    <property type="term" value="P:bacterial-type flagellum assembly"/>
    <property type="evidence" value="ECO:0007669"/>
    <property type="project" value="InterPro"/>
</dbReference>
<keyword evidence="7" id="KW-1185">Reference proteome</keyword>
<keyword evidence="6" id="KW-0969">Cilium</keyword>
<dbReference type="OrthoDB" id="3268516at2"/>
<protein>
    <submittedName>
        <fullName evidence="6">Flagellar protein FliS</fullName>
    </submittedName>
</protein>
<dbReference type="EMBL" id="LT629757">
    <property type="protein sequence ID" value="SDS43224.1"/>
    <property type="molecule type" value="Genomic_DNA"/>
</dbReference>
<reference evidence="7" key="1">
    <citation type="submission" date="2016-10" db="EMBL/GenBank/DDBJ databases">
        <authorList>
            <person name="Varghese N."/>
            <person name="Submissions S."/>
        </authorList>
    </citation>
    <scope>NUCLEOTIDE SEQUENCE [LARGE SCALE GENOMIC DNA]</scope>
    <source>
        <strain evidence="7">DSM 22127</strain>
    </source>
</reference>
<dbReference type="STRING" id="642780.SAMN04488570_1868"/>
<dbReference type="CDD" id="cd16098">
    <property type="entry name" value="FliS"/>
    <property type="match status" value="1"/>
</dbReference>
<keyword evidence="4" id="KW-1005">Bacterial flagellum biogenesis</keyword>